<keyword evidence="6" id="KW-1185">Reference proteome</keyword>
<dbReference type="InterPro" id="IPR004516">
    <property type="entry name" value="HisRS/HisZ"/>
</dbReference>
<comment type="similarity">
    <text evidence="1 3">Belongs to the class-II aminoacyl-tRNA synthetase family.</text>
</comment>
<dbReference type="Gene3D" id="3.40.50.800">
    <property type="entry name" value="Anticodon-binding domain"/>
    <property type="match status" value="1"/>
</dbReference>
<keyword evidence="2 3" id="KW-0067">ATP-binding</keyword>
<keyword evidence="3 5" id="KW-0436">Ligase</keyword>
<dbReference type="RefSeq" id="WP_258210645.1">
    <property type="nucleotide sequence ID" value="NZ_CP102734.1"/>
</dbReference>
<dbReference type="GO" id="GO:0004821">
    <property type="term" value="F:histidine-tRNA ligase activity"/>
    <property type="evidence" value="ECO:0007669"/>
    <property type="project" value="UniProtKB-EC"/>
</dbReference>
<evidence type="ECO:0000313" key="5">
    <source>
        <dbReference type="EMBL" id="UVD81471.1"/>
    </source>
</evidence>
<keyword evidence="3" id="KW-0963">Cytoplasm</keyword>
<name>A0ABY5R7I5_9MOLU</name>
<dbReference type="EC" id="6.1.1.21" evidence="3"/>
<reference evidence="5" key="1">
    <citation type="submission" date="2022-08" db="EMBL/GenBank/DDBJ databases">
        <title>Complete genome of Mycoplasma iguanae type strain 2327.</title>
        <authorList>
            <person name="Spergser J."/>
        </authorList>
    </citation>
    <scope>NUCLEOTIDE SEQUENCE</scope>
    <source>
        <strain evidence="5">2327</strain>
    </source>
</reference>
<dbReference type="HAMAP" id="MF_00127">
    <property type="entry name" value="His_tRNA_synth"/>
    <property type="match status" value="1"/>
</dbReference>
<proteinExistence type="inferred from homology"/>
<dbReference type="Pfam" id="PF13393">
    <property type="entry name" value="tRNA-synt_His"/>
    <property type="match status" value="1"/>
</dbReference>
<dbReference type="EMBL" id="CP102734">
    <property type="protein sequence ID" value="UVD81471.1"/>
    <property type="molecule type" value="Genomic_DNA"/>
</dbReference>
<dbReference type="CDD" id="cd00773">
    <property type="entry name" value="HisRS-like_core"/>
    <property type="match status" value="1"/>
</dbReference>
<dbReference type="Gene3D" id="3.30.930.10">
    <property type="entry name" value="Bira Bifunctional Protein, Domain 2"/>
    <property type="match status" value="1"/>
</dbReference>
<evidence type="ECO:0000256" key="3">
    <source>
        <dbReference type="HAMAP-Rule" id="MF_00127"/>
    </source>
</evidence>
<keyword evidence="3" id="KW-0030">Aminoacyl-tRNA synthetase</keyword>
<gene>
    <name evidence="3 5" type="primary">hisS</name>
    <name evidence="5" type="ORF">NV226_01915</name>
</gene>
<dbReference type="NCBIfam" id="TIGR00442">
    <property type="entry name" value="hisS"/>
    <property type="match status" value="1"/>
</dbReference>
<dbReference type="Proteomes" id="UP001059252">
    <property type="component" value="Chromosome"/>
</dbReference>
<keyword evidence="3" id="KW-0547">Nucleotide-binding</keyword>
<comment type="subcellular location">
    <subcellularLocation>
        <location evidence="3">Cytoplasm</location>
    </subcellularLocation>
</comment>
<organism evidence="5 6">
    <name type="scientific">Mycoplasma iguanae</name>
    <dbReference type="NCBI Taxonomy" id="292461"/>
    <lineage>
        <taxon>Bacteria</taxon>
        <taxon>Bacillati</taxon>
        <taxon>Mycoplasmatota</taxon>
        <taxon>Mollicutes</taxon>
        <taxon>Mycoplasmataceae</taxon>
        <taxon>Mycoplasma</taxon>
    </lineage>
</organism>
<feature type="domain" description="Aminoacyl-transfer RNA synthetases class-II family profile" evidence="4">
    <location>
        <begin position="7"/>
        <end position="324"/>
    </location>
</feature>
<protein>
    <recommendedName>
        <fullName evidence="3">Histidine--tRNA ligase</fullName>
        <ecNumber evidence="3">6.1.1.21</ecNumber>
    </recommendedName>
    <alternativeName>
        <fullName evidence="3">Histidyl-tRNA synthetase</fullName>
        <shortName evidence="3">HisRS</shortName>
    </alternativeName>
</protein>
<evidence type="ECO:0000256" key="1">
    <source>
        <dbReference type="ARBA" id="ARBA00008226"/>
    </source>
</evidence>
<accession>A0ABY5R7I5</accession>
<sequence length="429" mass="50174">MYNKPKGTKDLYGLNGDIFNFIKNIFFNVAKKYNFKYIETPIFETAELFQRSSGEFSDIVNKEMYVFEDKSKRKLALRPEGTAPIVRAIIENKLYTNNNTIQKYFYFGPTFRYEQPQKGRQRQFYQAGIEFLAEKNAFNDVEIILFASQFLKELKINDYILKINCLGNEKTRLKYTEVLREYLTNYKDQLEEISLLRLEKNPLRILDDKIESKKDFVINAPKINEFLSPESKKYFTEITSLLEQFNISYDYDLSLVRGLDYYDELVFEFVSNSPGLGAQSTIIGGGRYNKLFASLGGPEISAIGFGSGVERMMEIINYQIISYPELNKKLDFYLAAFNEEELLSQTLLAKQLRDSNFQLEVTKNVEKVKKAFKTAQNLANFIIFKEKEQLEDFYVIKSTTTNFKQVIKLAINQHEENQQILRDIINEEK</sequence>
<comment type="subunit">
    <text evidence="3">Homodimer.</text>
</comment>
<keyword evidence="3" id="KW-0648">Protein biosynthesis</keyword>
<dbReference type="InterPro" id="IPR006195">
    <property type="entry name" value="aa-tRNA-synth_II"/>
</dbReference>
<dbReference type="InterPro" id="IPR015807">
    <property type="entry name" value="His-tRNA-ligase"/>
</dbReference>
<dbReference type="PROSITE" id="PS50862">
    <property type="entry name" value="AA_TRNA_LIGASE_II"/>
    <property type="match status" value="1"/>
</dbReference>
<comment type="catalytic activity">
    <reaction evidence="3">
        <text>tRNA(His) + L-histidine + ATP = L-histidyl-tRNA(His) + AMP + diphosphate + H(+)</text>
        <dbReference type="Rhea" id="RHEA:17313"/>
        <dbReference type="Rhea" id="RHEA-COMP:9665"/>
        <dbReference type="Rhea" id="RHEA-COMP:9689"/>
        <dbReference type="ChEBI" id="CHEBI:15378"/>
        <dbReference type="ChEBI" id="CHEBI:30616"/>
        <dbReference type="ChEBI" id="CHEBI:33019"/>
        <dbReference type="ChEBI" id="CHEBI:57595"/>
        <dbReference type="ChEBI" id="CHEBI:78442"/>
        <dbReference type="ChEBI" id="CHEBI:78527"/>
        <dbReference type="ChEBI" id="CHEBI:456215"/>
        <dbReference type="EC" id="6.1.1.21"/>
    </reaction>
</comment>
<dbReference type="PANTHER" id="PTHR43707:SF1">
    <property type="entry name" value="HISTIDINE--TRNA LIGASE, MITOCHONDRIAL-RELATED"/>
    <property type="match status" value="1"/>
</dbReference>
<dbReference type="InterPro" id="IPR036621">
    <property type="entry name" value="Anticodon-bd_dom_sf"/>
</dbReference>
<dbReference type="PIRSF" id="PIRSF001549">
    <property type="entry name" value="His-tRNA_synth"/>
    <property type="match status" value="1"/>
</dbReference>
<dbReference type="InterPro" id="IPR041715">
    <property type="entry name" value="HisRS-like_core"/>
</dbReference>
<evidence type="ECO:0000256" key="2">
    <source>
        <dbReference type="ARBA" id="ARBA00022840"/>
    </source>
</evidence>
<evidence type="ECO:0000313" key="6">
    <source>
        <dbReference type="Proteomes" id="UP001059252"/>
    </source>
</evidence>
<dbReference type="SUPFAM" id="SSF55681">
    <property type="entry name" value="Class II aaRS and biotin synthetases"/>
    <property type="match status" value="1"/>
</dbReference>
<evidence type="ECO:0000259" key="4">
    <source>
        <dbReference type="PROSITE" id="PS50862"/>
    </source>
</evidence>
<dbReference type="PANTHER" id="PTHR43707">
    <property type="entry name" value="HISTIDYL-TRNA SYNTHETASE"/>
    <property type="match status" value="1"/>
</dbReference>
<dbReference type="InterPro" id="IPR045864">
    <property type="entry name" value="aa-tRNA-synth_II/BPL/LPL"/>
</dbReference>